<dbReference type="RefSeq" id="WP_254093366.1">
    <property type="nucleotide sequence ID" value="NZ_JAHESC010000056.1"/>
</dbReference>
<comment type="caution">
    <text evidence="1">The sequence shown here is derived from an EMBL/GenBank/DDBJ whole genome shotgun (WGS) entry which is preliminary data.</text>
</comment>
<protein>
    <submittedName>
        <fullName evidence="1">DUF493 family protein</fullName>
    </submittedName>
</protein>
<reference evidence="1 2" key="1">
    <citation type="submission" date="2021-05" db="EMBL/GenBank/DDBJ databases">
        <title>A Polyphasic approach of four new species of the genus Ohtaekwangia: Ohtaekwangia histidinii sp. nov., Ohtaekwangia cretensis sp. nov., Ohtaekwangia indiensis sp. nov., Ohtaekwangia reichenbachii sp. nov. from diverse environment.</title>
        <authorList>
            <person name="Octaviana S."/>
        </authorList>
    </citation>
    <scope>NUCLEOTIDE SEQUENCE [LARGE SCALE GENOMIC DNA]</scope>
    <source>
        <strain evidence="1 2">PWU37</strain>
    </source>
</reference>
<evidence type="ECO:0000313" key="2">
    <source>
        <dbReference type="Proteomes" id="UP001319180"/>
    </source>
</evidence>
<sequence>MDEQWINGFREKLDQHYTWPSLYIFKFIVPKGKEGDLKQLFPLHTPTEKASKQGNYTSITMQMMMPSSDAVIEVYVKASQVEGIVAL</sequence>
<accession>A0AAP2DE89</accession>
<name>A0AAP2DE89_9BACT</name>
<dbReference type="AlphaFoldDB" id="A0AAP2DE89"/>
<keyword evidence="2" id="KW-1185">Reference proteome</keyword>
<dbReference type="EMBL" id="JAHESC010000056">
    <property type="protein sequence ID" value="MBT1690148.1"/>
    <property type="molecule type" value="Genomic_DNA"/>
</dbReference>
<evidence type="ECO:0000313" key="1">
    <source>
        <dbReference type="EMBL" id="MBT1690148.1"/>
    </source>
</evidence>
<organism evidence="1 2">
    <name type="scientific">Dawidia soli</name>
    <dbReference type="NCBI Taxonomy" id="2782352"/>
    <lineage>
        <taxon>Bacteria</taxon>
        <taxon>Pseudomonadati</taxon>
        <taxon>Bacteroidota</taxon>
        <taxon>Cytophagia</taxon>
        <taxon>Cytophagales</taxon>
        <taxon>Chryseotaleaceae</taxon>
        <taxon>Dawidia</taxon>
    </lineage>
</organism>
<dbReference type="Proteomes" id="UP001319180">
    <property type="component" value="Unassembled WGS sequence"/>
</dbReference>
<gene>
    <name evidence="1" type="ORF">KK078_26525</name>
</gene>
<dbReference type="Gene3D" id="3.30.70.260">
    <property type="match status" value="1"/>
</dbReference>
<dbReference type="InterPro" id="IPR027471">
    <property type="entry name" value="YbeD-like_sf"/>
</dbReference>
<dbReference type="SUPFAM" id="SSF117991">
    <property type="entry name" value="YbeD/HP0495-like"/>
    <property type="match status" value="1"/>
</dbReference>
<proteinExistence type="predicted"/>